<gene>
    <name evidence="1" type="ORF">DCO56_21630</name>
</gene>
<protein>
    <recommendedName>
        <fullName evidence="3">TraB/GumN family protein</fullName>
    </recommendedName>
</protein>
<dbReference type="OrthoDB" id="9798714at2"/>
<name>A0A363NN19_9SPHI</name>
<dbReference type="AlphaFoldDB" id="A0A363NN19"/>
<dbReference type="InterPro" id="IPR002816">
    <property type="entry name" value="TraB/PrgY/GumN_fam"/>
</dbReference>
<organism evidence="1 2">
    <name type="scientific">Sphingobacterium athyrii</name>
    <dbReference type="NCBI Taxonomy" id="2152717"/>
    <lineage>
        <taxon>Bacteria</taxon>
        <taxon>Pseudomonadati</taxon>
        <taxon>Bacteroidota</taxon>
        <taxon>Sphingobacteriia</taxon>
        <taxon>Sphingobacteriales</taxon>
        <taxon>Sphingobacteriaceae</taxon>
        <taxon>Sphingobacterium</taxon>
    </lineage>
</organism>
<dbReference type="InterPro" id="IPR047111">
    <property type="entry name" value="YbaP-like"/>
</dbReference>
<evidence type="ECO:0000313" key="1">
    <source>
        <dbReference type="EMBL" id="PUV22174.1"/>
    </source>
</evidence>
<evidence type="ECO:0008006" key="3">
    <source>
        <dbReference type="Google" id="ProtNLM"/>
    </source>
</evidence>
<sequence length="295" mass="33315">MRPEINNNLILIYMKKYFILLILFFFVTSGGFAQSNSMLWKISGNGLKHDSYLFGTIHMLCPDDFEIKQKCLDALNSSEKVVFEVDLTKPENLQIMQAFAAPQPDFIKKFTESDIKSMDSILVPQQLSIKLLDYVSPVTAMSLFAMKGFNCPDPTKIKSFEAELAEIARIKGKSIGELETPDFQFNLLKDLITPKLFMESVFQLDKYPELTAKMVAAYKNENLTELTELIQDPTWMTAEQKEKLLAGRNVNWTTIIPNLVKEQSCFVAVGAGHLSGEKGLISLLREKGYSLTAIN</sequence>
<comment type="caution">
    <text evidence="1">The sequence shown here is derived from an EMBL/GenBank/DDBJ whole genome shotgun (WGS) entry which is preliminary data.</text>
</comment>
<dbReference type="CDD" id="cd14789">
    <property type="entry name" value="Tiki"/>
    <property type="match status" value="1"/>
</dbReference>
<dbReference type="Pfam" id="PF01963">
    <property type="entry name" value="TraB_PrgY_gumN"/>
    <property type="match status" value="1"/>
</dbReference>
<dbReference type="EMBL" id="QCXX01000007">
    <property type="protein sequence ID" value="PUV22174.1"/>
    <property type="molecule type" value="Genomic_DNA"/>
</dbReference>
<evidence type="ECO:0000313" key="2">
    <source>
        <dbReference type="Proteomes" id="UP000250831"/>
    </source>
</evidence>
<dbReference type="PANTHER" id="PTHR40590:SF1">
    <property type="entry name" value="CYTOPLASMIC PROTEIN"/>
    <property type="match status" value="1"/>
</dbReference>
<reference evidence="1 2" key="1">
    <citation type="submission" date="2018-04" db="EMBL/GenBank/DDBJ databases">
        <title>Sphingobacterium sp. M46 Genome.</title>
        <authorList>
            <person name="Cheng J."/>
            <person name="Li Y."/>
        </authorList>
    </citation>
    <scope>NUCLEOTIDE SEQUENCE [LARGE SCALE GENOMIC DNA]</scope>
    <source>
        <strain evidence="1 2">M46</strain>
    </source>
</reference>
<dbReference type="Proteomes" id="UP000250831">
    <property type="component" value="Unassembled WGS sequence"/>
</dbReference>
<accession>A0A363NN19</accession>
<keyword evidence="2" id="KW-1185">Reference proteome</keyword>
<dbReference type="PANTHER" id="PTHR40590">
    <property type="entry name" value="CYTOPLASMIC PROTEIN-RELATED"/>
    <property type="match status" value="1"/>
</dbReference>
<proteinExistence type="predicted"/>